<dbReference type="EMBL" id="FOZK01000005">
    <property type="protein sequence ID" value="SFS11733.1"/>
    <property type="molecule type" value="Genomic_DNA"/>
</dbReference>
<keyword evidence="3" id="KW-0378">Hydrolase</keyword>
<evidence type="ECO:0000313" key="4">
    <source>
        <dbReference type="Proteomes" id="UP000199062"/>
    </source>
</evidence>
<proteinExistence type="predicted"/>
<reference evidence="3 4" key="1">
    <citation type="submission" date="2016-10" db="EMBL/GenBank/DDBJ databases">
        <authorList>
            <person name="de Groot N.N."/>
        </authorList>
    </citation>
    <scope>NUCLEOTIDE SEQUENCE [LARGE SCALE GENOMIC DNA]</scope>
    <source>
        <strain evidence="3 4">CGMCC 1.10457</strain>
    </source>
</reference>
<dbReference type="STRING" id="767519.SAMN05216559_3933"/>
<dbReference type="GO" id="GO:0006508">
    <property type="term" value="P:proteolysis"/>
    <property type="evidence" value="ECO:0007669"/>
    <property type="project" value="UniProtKB-KW"/>
</dbReference>
<feature type="transmembrane region" description="Helical" evidence="2">
    <location>
        <begin position="155"/>
        <end position="173"/>
    </location>
</feature>
<feature type="transmembrane region" description="Helical" evidence="2">
    <location>
        <begin position="86"/>
        <end position="108"/>
    </location>
</feature>
<feature type="transmembrane region" description="Helical" evidence="2">
    <location>
        <begin position="289"/>
        <end position="305"/>
    </location>
</feature>
<dbReference type="RefSeq" id="WP_089818925.1">
    <property type="nucleotide sequence ID" value="NZ_FOZK01000005.1"/>
</dbReference>
<evidence type="ECO:0000256" key="2">
    <source>
        <dbReference type="SAM" id="Phobius"/>
    </source>
</evidence>
<keyword evidence="2" id="KW-0812">Transmembrane</keyword>
<feature type="transmembrane region" description="Helical" evidence="2">
    <location>
        <begin position="129"/>
        <end position="149"/>
    </location>
</feature>
<feature type="transmembrane region" description="Helical" evidence="2">
    <location>
        <begin position="6"/>
        <end position="26"/>
    </location>
</feature>
<keyword evidence="3" id="KW-0645">Protease</keyword>
<dbReference type="GO" id="GO:0008233">
    <property type="term" value="F:peptidase activity"/>
    <property type="evidence" value="ECO:0007669"/>
    <property type="project" value="UniProtKB-KW"/>
</dbReference>
<accession>A0A1I6M7X8</accession>
<keyword evidence="2" id="KW-1133">Transmembrane helix</keyword>
<feature type="region of interest" description="Disordered" evidence="1">
    <location>
        <begin position="361"/>
        <end position="456"/>
    </location>
</feature>
<feature type="transmembrane region" description="Helical" evidence="2">
    <location>
        <begin position="265"/>
        <end position="283"/>
    </location>
</feature>
<keyword evidence="2" id="KW-0472">Membrane</keyword>
<evidence type="ECO:0000313" key="3">
    <source>
        <dbReference type="EMBL" id="SFS11733.1"/>
    </source>
</evidence>
<protein>
    <submittedName>
        <fullName evidence="3">Zn-dependent protease with chaperone function</fullName>
    </submittedName>
</protein>
<keyword evidence="4" id="KW-1185">Reference proteome</keyword>
<organism evidence="3 4">
    <name type="scientific">Halomicrobium zhouii</name>
    <dbReference type="NCBI Taxonomy" id="767519"/>
    <lineage>
        <taxon>Archaea</taxon>
        <taxon>Methanobacteriati</taxon>
        <taxon>Methanobacteriota</taxon>
        <taxon>Stenosarchaea group</taxon>
        <taxon>Halobacteria</taxon>
        <taxon>Halobacteriales</taxon>
        <taxon>Haloarculaceae</taxon>
        <taxon>Halomicrobium</taxon>
    </lineage>
</organism>
<feature type="compositionally biased region" description="Basic and acidic residues" evidence="1">
    <location>
        <begin position="386"/>
        <end position="397"/>
    </location>
</feature>
<name>A0A1I6M7X8_9EURY</name>
<feature type="transmembrane region" description="Helical" evidence="2">
    <location>
        <begin position="47"/>
        <end position="66"/>
    </location>
</feature>
<evidence type="ECO:0000256" key="1">
    <source>
        <dbReference type="SAM" id="MobiDB-lite"/>
    </source>
</evidence>
<gene>
    <name evidence="3" type="ORF">SAMN05216559_3933</name>
</gene>
<dbReference type="AlphaFoldDB" id="A0A1I6M7X8"/>
<sequence>MASPAVGLIAPFLLLFLVVSMATHAWRLRRLDREIAVRKWRGANRGVGVLVWIPFPLLLGLAGLGVAVRRTTVDFAGLSSSHPLPYLAEAAALLAVAVPANVAVYTVGAAVAREYRDLDRSLPSTVGRATVGIAMLALFALVPVTVFVVPWLGTAALVASLLFVYLAWWLTWWTTRNLLHSVREPTAAERERLAAAFAGTGFEPQTTRVVNTAPEEKVNAALSGPAPWRSVVVTNYLLETADDEVLRAIAGNLAVADRLRAPERGIARVAGVFAAIAVALFLLQPPWSSAAVLACLLGFSLLQWHSRRVVYRMDEAAADLVGAEALLAAFTWRVERHGAPLDHSVLRTVFTGVPPRRERMRRLIDDPDVAPSDLVQTTDEEPDGTPSRETDDDRDQVQSDGAQPGRDGESPDGVVTDGEATPNEAEGSDDADADRTDVDAWGVSEPADGHSGGGRR</sequence>
<dbReference type="Proteomes" id="UP000199062">
    <property type="component" value="Unassembled WGS sequence"/>
</dbReference>